<dbReference type="Gramene" id="TraesLDM3B03G01779490.1">
    <property type="protein sequence ID" value="TraesLDM3B03G01779490.1"/>
    <property type="gene ID" value="TraesLDM3B03G01779490"/>
</dbReference>
<dbReference type="Gramene" id="TraesJAG3B03G01789730.1">
    <property type="protein sequence ID" value="TraesJAG3B03G01789730.1"/>
    <property type="gene ID" value="TraesJAG3B03G01789730"/>
</dbReference>
<dbReference type="Gramene" id="TraesPARA_EIv1.0_0906610.1">
    <property type="protein sequence ID" value="TraesPARA_EIv1.0_0906610.1.CDS"/>
    <property type="gene ID" value="TraesPARA_EIv1.0_0906610"/>
</dbReference>
<dbReference type="Gramene" id="TraesSTA3B03G01770950.1">
    <property type="protein sequence ID" value="TraesSTA3B03G01770950.1"/>
    <property type="gene ID" value="TraesSTA3B03G01770950"/>
</dbReference>
<accession>A0A080YU44</accession>
<feature type="chain" id="PRO_5014502498" evidence="1">
    <location>
        <begin position="28"/>
        <end position="62"/>
    </location>
</feature>
<feature type="signal peptide" evidence="1">
    <location>
        <begin position="1"/>
        <end position="27"/>
    </location>
</feature>
<dbReference type="Gramene" id="TraesMAC3B03G01781720.1">
    <property type="protein sequence ID" value="TraesMAC3B03G01781720.1"/>
    <property type="gene ID" value="TraesMAC3B03G01781720"/>
</dbReference>
<reference evidence="2" key="1">
    <citation type="journal article" date="2014" name="Science">
        <title>Structural and functional partitioning of bread wheat chromosome 3B.</title>
        <authorList>
            <person name="Choulet F."/>
            <person name="Alberti A."/>
            <person name="Theil S."/>
            <person name="Glover N."/>
            <person name="Barbe V."/>
            <person name="Daron J."/>
            <person name="Pingault L."/>
            <person name="Sourdille P."/>
            <person name="Couloux A."/>
            <person name="Paux E."/>
            <person name="Leroy P."/>
            <person name="Mangenot S."/>
            <person name="Guilhot N."/>
            <person name="Le Gouis J."/>
            <person name="Balfourier F."/>
            <person name="Alaux M."/>
            <person name="Jamilloux V."/>
            <person name="Poulain J."/>
            <person name="Durand C."/>
            <person name="Bellec A."/>
            <person name="Gaspin C."/>
            <person name="Safar J."/>
            <person name="Dolezel J."/>
            <person name="Rogers J."/>
            <person name="Vandepoele K."/>
            <person name="Aury J.M."/>
            <person name="Mayer K."/>
            <person name="Berges H."/>
            <person name="Quesneville H."/>
            <person name="Wincker P."/>
            <person name="Feuillet C."/>
        </authorList>
    </citation>
    <scope>NUCLEOTIDE SEQUENCE</scope>
</reference>
<proteinExistence type="predicted"/>
<dbReference type="HOGENOM" id="CLU_2908705_0_0_1"/>
<dbReference type="Gramene" id="TraesARI3B03G01812890.1">
    <property type="protein sequence ID" value="TraesARI3B03G01812890.1"/>
    <property type="gene ID" value="TraesARI3B03G01812890"/>
</dbReference>
<dbReference type="Gramene" id="TraesLDM3A03G01517520.1">
    <property type="protein sequence ID" value="TraesLDM3A03G01517520.1"/>
    <property type="gene ID" value="TraesLDM3A03G01517520"/>
</dbReference>
<sequence>MALVRNLAALLCVVLASLAFVAQAVLAARGDLSNVKRDGVRGTWASPSYQVRPGPLPRYPPK</sequence>
<dbReference type="Gramene" id="TraesSYM3B03G01805480.1">
    <property type="protein sequence ID" value="TraesSYM3B03G01805480.1"/>
    <property type="gene ID" value="TraesSYM3B03G01805480"/>
</dbReference>
<evidence type="ECO:0000256" key="1">
    <source>
        <dbReference type="SAM" id="SignalP"/>
    </source>
</evidence>
<dbReference type="Gramene" id="TraesNOR3B03G01805820.1">
    <property type="protein sequence ID" value="TraesNOR3B03G01805820.1"/>
    <property type="gene ID" value="TraesNOR3B03G01805820"/>
</dbReference>
<dbReference type="Gramene" id="TraesNOR3A03G01538520.1">
    <property type="protein sequence ID" value="TraesNOR3A03G01538520.1"/>
    <property type="gene ID" value="TraesNOR3A03G01538520"/>
</dbReference>
<protein>
    <submittedName>
        <fullName evidence="2">Uncharacterized protein</fullName>
    </submittedName>
</protein>
<keyword evidence="1" id="KW-0732">Signal</keyword>
<gene>
    <name evidence="2" type="ORF">TRAES_3BF057500030CFD_c1</name>
</gene>
<dbReference type="AlphaFoldDB" id="A0A080YU44"/>
<dbReference type="EMBL" id="HG670306">
    <property type="protein sequence ID" value="CDM86898.1"/>
    <property type="molecule type" value="Genomic_DNA"/>
</dbReference>
<organism evidence="2">
    <name type="scientific">Triticum aestivum</name>
    <name type="common">Wheat</name>
    <dbReference type="NCBI Taxonomy" id="4565"/>
    <lineage>
        <taxon>Eukaryota</taxon>
        <taxon>Viridiplantae</taxon>
        <taxon>Streptophyta</taxon>
        <taxon>Embryophyta</taxon>
        <taxon>Tracheophyta</taxon>
        <taxon>Spermatophyta</taxon>
        <taxon>Magnoliopsida</taxon>
        <taxon>Liliopsida</taxon>
        <taxon>Poales</taxon>
        <taxon>Poaceae</taxon>
        <taxon>BOP clade</taxon>
        <taxon>Pooideae</taxon>
        <taxon>Triticodae</taxon>
        <taxon>Triticeae</taxon>
        <taxon>Triticinae</taxon>
        <taxon>Triticum</taxon>
    </lineage>
</organism>
<evidence type="ECO:0000313" key="2">
    <source>
        <dbReference type="EMBL" id="CDM86898.1"/>
    </source>
</evidence>
<name>A0A080YU44_WHEAT</name>
<dbReference type="Gramene" id="TraesSTA3A03G01507240.1">
    <property type="protein sequence ID" value="TraesSTA3A03G01507240.1"/>
    <property type="gene ID" value="TraesSTA3A03G01507240"/>
</dbReference>